<feature type="compositionally biased region" description="Acidic residues" evidence="1">
    <location>
        <begin position="58"/>
        <end position="67"/>
    </location>
</feature>
<dbReference type="Proteomes" id="UP000310108">
    <property type="component" value="Unassembled WGS sequence"/>
</dbReference>
<dbReference type="EMBL" id="PJEX01000613">
    <property type="protein sequence ID" value="TKW49128.1"/>
    <property type="molecule type" value="Genomic_DNA"/>
</dbReference>
<keyword evidence="3" id="KW-1185">Reference proteome</keyword>
<accession>A0A4U6X182</accession>
<feature type="compositionally biased region" description="Polar residues" evidence="1">
    <location>
        <begin position="1"/>
        <end position="13"/>
    </location>
</feature>
<sequence length="218" mass="24851">MSCITTDENSHQNGRVPHQYHQMPVETMDDSSQPLLENGSAGPESPPDLTPVTGSESGADDDDDDENLNIITPADLLVVQQKNGLDGLRAGRDRKLRRIRRAFDHQRTRTQQHFARRRAEAADAYDAGLCDCRLNFLSFRRSLRLELDDIREQERNGIVVLLEGERIERGAAERRHDDREKSYIRECREEWARTCPATPFWYEGSEAVMSHSATSSEV</sequence>
<name>A0A4U6X182_9PEZI</name>
<proteinExistence type="predicted"/>
<dbReference type="OrthoDB" id="4828976at2759"/>
<dbReference type="AlphaFoldDB" id="A0A4U6X182"/>
<gene>
    <name evidence="2" type="ORF">CTA1_1233</name>
</gene>
<organism evidence="2 3">
    <name type="scientific">Colletotrichum tanaceti</name>
    <dbReference type="NCBI Taxonomy" id="1306861"/>
    <lineage>
        <taxon>Eukaryota</taxon>
        <taxon>Fungi</taxon>
        <taxon>Dikarya</taxon>
        <taxon>Ascomycota</taxon>
        <taxon>Pezizomycotina</taxon>
        <taxon>Sordariomycetes</taxon>
        <taxon>Hypocreomycetidae</taxon>
        <taxon>Glomerellales</taxon>
        <taxon>Glomerellaceae</taxon>
        <taxon>Colletotrichum</taxon>
        <taxon>Colletotrichum destructivum species complex</taxon>
    </lineage>
</organism>
<comment type="caution">
    <text evidence="2">The sequence shown here is derived from an EMBL/GenBank/DDBJ whole genome shotgun (WGS) entry which is preliminary data.</text>
</comment>
<protein>
    <submittedName>
        <fullName evidence="2">Uncharacterized protein</fullName>
    </submittedName>
</protein>
<evidence type="ECO:0000256" key="1">
    <source>
        <dbReference type="SAM" id="MobiDB-lite"/>
    </source>
</evidence>
<feature type="region of interest" description="Disordered" evidence="1">
    <location>
        <begin position="1"/>
        <end position="68"/>
    </location>
</feature>
<reference evidence="2 3" key="1">
    <citation type="journal article" date="2019" name="PLoS ONE">
        <title>Comparative genome analysis indicates high evolutionary potential of pathogenicity genes in Colletotrichum tanaceti.</title>
        <authorList>
            <person name="Lelwala R.V."/>
            <person name="Korhonen P.K."/>
            <person name="Young N.D."/>
            <person name="Scott J.B."/>
            <person name="Ades P.A."/>
            <person name="Gasser R.B."/>
            <person name="Taylor P.W.J."/>
        </authorList>
    </citation>
    <scope>NUCLEOTIDE SEQUENCE [LARGE SCALE GENOMIC DNA]</scope>
    <source>
        <strain evidence="2">BRIP57314</strain>
    </source>
</reference>
<evidence type="ECO:0000313" key="3">
    <source>
        <dbReference type="Proteomes" id="UP000310108"/>
    </source>
</evidence>
<evidence type="ECO:0000313" key="2">
    <source>
        <dbReference type="EMBL" id="TKW49128.1"/>
    </source>
</evidence>